<dbReference type="OrthoDB" id="7474636at2759"/>
<dbReference type="AlphaFoldDB" id="A0A8S4S2S0"/>
<evidence type="ECO:0000313" key="2">
    <source>
        <dbReference type="EMBL" id="CAH2247319.1"/>
    </source>
</evidence>
<keyword evidence="3" id="KW-1185">Reference proteome</keyword>
<gene>
    <name evidence="2" type="primary">jg15473</name>
    <name evidence="2" type="ORF">PAEG_LOCUS21552</name>
</gene>
<evidence type="ECO:0000313" key="3">
    <source>
        <dbReference type="Proteomes" id="UP000838756"/>
    </source>
</evidence>
<protein>
    <submittedName>
        <fullName evidence="2">Jg15473 protein</fullName>
    </submittedName>
</protein>
<name>A0A8S4S2S0_9NEOP</name>
<proteinExistence type="predicted"/>
<comment type="caution">
    <text evidence="2">The sequence shown here is derived from an EMBL/GenBank/DDBJ whole genome shotgun (WGS) entry which is preliminary data.</text>
</comment>
<organism evidence="2 3">
    <name type="scientific">Pararge aegeria aegeria</name>
    <dbReference type="NCBI Taxonomy" id="348720"/>
    <lineage>
        <taxon>Eukaryota</taxon>
        <taxon>Metazoa</taxon>
        <taxon>Ecdysozoa</taxon>
        <taxon>Arthropoda</taxon>
        <taxon>Hexapoda</taxon>
        <taxon>Insecta</taxon>
        <taxon>Pterygota</taxon>
        <taxon>Neoptera</taxon>
        <taxon>Endopterygota</taxon>
        <taxon>Lepidoptera</taxon>
        <taxon>Glossata</taxon>
        <taxon>Ditrysia</taxon>
        <taxon>Papilionoidea</taxon>
        <taxon>Nymphalidae</taxon>
        <taxon>Satyrinae</taxon>
        <taxon>Satyrini</taxon>
        <taxon>Parargina</taxon>
        <taxon>Pararge</taxon>
    </lineage>
</organism>
<evidence type="ECO:0000256" key="1">
    <source>
        <dbReference type="SAM" id="MobiDB-lite"/>
    </source>
</evidence>
<sequence>MSGCYVFSILQYDVEAWTLTESSCKKLEAFEMWEYTRMLRLPWRDKIRNIPVLSRINKPEVVYLVKKRKLEYLVDIMTKPKIRPTTPLHTEQDPRKTKRWAKKNILV</sequence>
<reference evidence="2" key="1">
    <citation type="submission" date="2022-03" db="EMBL/GenBank/DDBJ databases">
        <authorList>
            <person name="Lindestad O."/>
        </authorList>
    </citation>
    <scope>NUCLEOTIDE SEQUENCE</scope>
</reference>
<feature type="region of interest" description="Disordered" evidence="1">
    <location>
        <begin position="84"/>
        <end position="107"/>
    </location>
</feature>
<feature type="compositionally biased region" description="Basic residues" evidence="1">
    <location>
        <begin position="96"/>
        <end position="107"/>
    </location>
</feature>
<dbReference type="EMBL" id="CAKXAJ010025957">
    <property type="protein sequence ID" value="CAH2247319.1"/>
    <property type="molecule type" value="Genomic_DNA"/>
</dbReference>
<dbReference type="Proteomes" id="UP000838756">
    <property type="component" value="Unassembled WGS sequence"/>
</dbReference>
<accession>A0A8S4S2S0</accession>